<dbReference type="AlphaFoldDB" id="A0A4R1BQC4"/>
<dbReference type="Gene3D" id="1.10.3720.10">
    <property type="entry name" value="MetI-like"/>
    <property type="match status" value="1"/>
</dbReference>
<keyword evidence="2 7" id="KW-0813">Transport</keyword>
<evidence type="ECO:0000256" key="3">
    <source>
        <dbReference type="ARBA" id="ARBA00022475"/>
    </source>
</evidence>
<comment type="caution">
    <text evidence="9">The sequence shown here is derived from an EMBL/GenBank/DDBJ whole genome shotgun (WGS) entry which is preliminary data.</text>
</comment>
<keyword evidence="3" id="KW-1003">Cell membrane</keyword>
<dbReference type="InterPro" id="IPR000515">
    <property type="entry name" value="MetI-like"/>
</dbReference>
<evidence type="ECO:0000256" key="1">
    <source>
        <dbReference type="ARBA" id="ARBA00004651"/>
    </source>
</evidence>
<dbReference type="PANTHER" id="PTHR43744:SF12">
    <property type="entry name" value="ABC TRANSPORTER PERMEASE PROTEIN MG189-RELATED"/>
    <property type="match status" value="1"/>
</dbReference>
<dbReference type="Pfam" id="PF00528">
    <property type="entry name" value="BPD_transp_1"/>
    <property type="match status" value="1"/>
</dbReference>
<keyword evidence="10" id="KW-1185">Reference proteome</keyword>
<dbReference type="GO" id="GO:0055085">
    <property type="term" value="P:transmembrane transport"/>
    <property type="evidence" value="ECO:0007669"/>
    <property type="project" value="InterPro"/>
</dbReference>
<feature type="transmembrane region" description="Helical" evidence="7">
    <location>
        <begin position="75"/>
        <end position="96"/>
    </location>
</feature>
<comment type="similarity">
    <text evidence="7">Belongs to the binding-protein-dependent transport system permease family.</text>
</comment>
<reference evidence="9 10" key="1">
    <citation type="submission" date="2019-03" db="EMBL/GenBank/DDBJ databases">
        <title>Whole genome sequence of a novel Rubrobacter taiwanensis strain, isolated from Yellowstone National Park.</title>
        <authorList>
            <person name="Freed S."/>
            <person name="Ramaley R.F."/>
            <person name="Kyndt J.A."/>
        </authorList>
    </citation>
    <scope>NUCLEOTIDE SEQUENCE [LARGE SCALE GENOMIC DNA]</scope>
    <source>
        <strain evidence="9 10">Yellowstone</strain>
    </source>
</reference>
<sequence>MTARSYPDRLAAHAVLILAVAVTFVPLVWMFGMSLKPPQLVFTDPLNPLPLAPTLENYANVFRTANVARQFVNSVVFAGGVTLGQLAIAVPAAYFFSRHDSRAANLLFAAFLLTLPVPFVVFYVPNYILMSRLDLLNTYPGMILPQIASAYGIFLLRQHFKSFPQSIIEAARIDGAAEWTIIWRVVLPANRAAIAALAIFVFINTWNEFVWPLLIARDPEMHILTVGVAQFASGEGGIQWSTIMAAAALATLPTLLAYLFIRRQILNVILEGAVKG</sequence>
<feature type="transmembrane region" description="Helical" evidence="7">
    <location>
        <begin position="143"/>
        <end position="160"/>
    </location>
</feature>
<dbReference type="GO" id="GO:0005886">
    <property type="term" value="C:plasma membrane"/>
    <property type="evidence" value="ECO:0007669"/>
    <property type="project" value="UniProtKB-SubCell"/>
</dbReference>
<feature type="domain" description="ABC transmembrane type-1" evidence="8">
    <location>
        <begin position="71"/>
        <end position="261"/>
    </location>
</feature>
<name>A0A4R1BQC4_9ACTN</name>
<comment type="subcellular location">
    <subcellularLocation>
        <location evidence="1 7">Cell membrane</location>
        <topology evidence="1 7">Multi-pass membrane protein</topology>
    </subcellularLocation>
</comment>
<evidence type="ECO:0000256" key="4">
    <source>
        <dbReference type="ARBA" id="ARBA00022692"/>
    </source>
</evidence>
<dbReference type="PANTHER" id="PTHR43744">
    <property type="entry name" value="ABC TRANSPORTER PERMEASE PROTEIN MG189-RELATED-RELATED"/>
    <property type="match status" value="1"/>
</dbReference>
<dbReference type="Proteomes" id="UP000295244">
    <property type="component" value="Unassembled WGS sequence"/>
</dbReference>
<feature type="transmembrane region" description="Helical" evidence="7">
    <location>
        <begin position="103"/>
        <end position="123"/>
    </location>
</feature>
<evidence type="ECO:0000256" key="2">
    <source>
        <dbReference type="ARBA" id="ARBA00022448"/>
    </source>
</evidence>
<feature type="transmembrane region" description="Helical" evidence="7">
    <location>
        <begin position="238"/>
        <end position="261"/>
    </location>
</feature>
<dbReference type="PROSITE" id="PS50928">
    <property type="entry name" value="ABC_TM1"/>
    <property type="match status" value="1"/>
</dbReference>
<evidence type="ECO:0000256" key="5">
    <source>
        <dbReference type="ARBA" id="ARBA00022989"/>
    </source>
</evidence>
<organism evidence="9 10">
    <name type="scientific">Rubrobacter taiwanensis</name>
    <dbReference type="NCBI Taxonomy" id="185139"/>
    <lineage>
        <taxon>Bacteria</taxon>
        <taxon>Bacillati</taxon>
        <taxon>Actinomycetota</taxon>
        <taxon>Rubrobacteria</taxon>
        <taxon>Rubrobacterales</taxon>
        <taxon>Rubrobacteraceae</taxon>
        <taxon>Rubrobacter</taxon>
    </lineage>
</organism>
<keyword evidence="4 7" id="KW-0812">Transmembrane</keyword>
<proteinExistence type="inferred from homology"/>
<dbReference type="RefSeq" id="WP_132688268.1">
    <property type="nucleotide sequence ID" value="NZ_SKBU01000006.1"/>
</dbReference>
<evidence type="ECO:0000256" key="7">
    <source>
        <dbReference type="RuleBase" id="RU363032"/>
    </source>
</evidence>
<protein>
    <submittedName>
        <fullName evidence="9">Carbohydrate ABC transporter permease</fullName>
    </submittedName>
</protein>
<accession>A0A4R1BQC4</accession>
<evidence type="ECO:0000313" key="10">
    <source>
        <dbReference type="Proteomes" id="UP000295244"/>
    </source>
</evidence>
<dbReference type="OrthoDB" id="61122at2"/>
<dbReference type="SUPFAM" id="SSF161098">
    <property type="entry name" value="MetI-like"/>
    <property type="match status" value="1"/>
</dbReference>
<evidence type="ECO:0000313" key="9">
    <source>
        <dbReference type="EMBL" id="TCJ19929.1"/>
    </source>
</evidence>
<evidence type="ECO:0000259" key="8">
    <source>
        <dbReference type="PROSITE" id="PS50928"/>
    </source>
</evidence>
<evidence type="ECO:0000256" key="6">
    <source>
        <dbReference type="ARBA" id="ARBA00023136"/>
    </source>
</evidence>
<gene>
    <name evidence="9" type="ORF">E0L93_02970</name>
</gene>
<dbReference type="CDD" id="cd06261">
    <property type="entry name" value="TM_PBP2"/>
    <property type="match status" value="1"/>
</dbReference>
<dbReference type="InterPro" id="IPR035906">
    <property type="entry name" value="MetI-like_sf"/>
</dbReference>
<feature type="transmembrane region" description="Helical" evidence="7">
    <location>
        <begin position="12"/>
        <end position="32"/>
    </location>
</feature>
<dbReference type="EMBL" id="SKBU01000006">
    <property type="protein sequence ID" value="TCJ19929.1"/>
    <property type="molecule type" value="Genomic_DNA"/>
</dbReference>
<keyword evidence="6 7" id="KW-0472">Membrane</keyword>
<keyword evidence="5 7" id="KW-1133">Transmembrane helix</keyword>